<dbReference type="InterPro" id="IPR045053">
    <property type="entry name" value="MAN-like"/>
</dbReference>
<evidence type="ECO:0000256" key="4">
    <source>
        <dbReference type="ARBA" id="ARBA00012706"/>
    </source>
</evidence>
<comment type="subcellular location">
    <subcellularLocation>
        <location evidence="2">Secreted</location>
    </subcellularLocation>
</comment>
<evidence type="ECO:0000256" key="6">
    <source>
        <dbReference type="ARBA" id="ARBA00022729"/>
    </source>
</evidence>
<dbReference type="GeneID" id="112291985"/>
<evidence type="ECO:0000256" key="2">
    <source>
        <dbReference type="ARBA" id="ARBA00004613"/>
    </source>
</evidence>
<keyword evidence="6 9" id="KW-0732">Signal</keyword>
<dbReference type="InterPro" id="IPR017853">
    <property type="entry name" value="GH"/>
</dbReference>
<sequence length="354" mass="39930">MKLFCAVLLLSLGLLGHSAMGEFVRFSGSAFSLKGRPFIPVGFNAHWLGIDEEFEYPSQKRIEEMFQVAEKMSATAIRSHTVGHSSGHTNSLRPLDRELNEKAWPSIDTALAMARKYDVRLIVPLTDNWFLYNGNYGNYCTPYGLPKNSFWTDRRVVDDFKDYITRYLNHVNTQTRVALKDDPYIFLIETGNELGNSGKNADSIPPESWIREISSHIKSVDSNHLVLDGCDASLGQSNNFHIDSVDVYSRHFYSDDIDSLNASATEAGKVGKPLIVGEFDSGASESWLAAMESNPNVKGTLFWHMYGHDDNGNRIRHNDGYTLYYKEESSQPALLRLANHARRIRNLPLLDSLL</sequence>
<dbReference type="PANTHER" id="PTHR31451">
    <property type="match status" value="1"/>
</dbReference>
<dbReference type="GO" id="GO:0005576">
    <property type="term" value="C:extracellular region"/>
    <property type="evidence" value="ECO:0007669"/>
    <property type="project" value="UniProtKB-SubCell"/>
</dbReference>
<comment type="similarity">
    <text evidence="3">Belongs to the glycosyl hydrolase 5 (cellulase A) family.</text>
</comment>
<dbReference type="STRING" id="3218.A0A2K1JC09"/>
<accession>A0A2K1JC09</accession>
<dbReference type="SUPFAM" id="SSF51445">
    <property type="entry name" value="(Trans)glycosidases"/>
    <property type="match status" value="1"/>
</dbReference>
<keyword evidence="8" id="KW-0326">Glycosidase</keyword>
<evidence type="ECO:0000256" key="3">
    <source>
        <dbReference type="ARBA" id="ARBA00005641"/>
    </source>
</evidence>
<evidence type="ECO:0000313" key="12">
    <source>
        <dbReference type="EnsemblPlants" id="PAC:32928971.CDS.1"/>
    </source>
</evidence>
<evidence type="ECO:0000256" key="8">
    <source>
        <dbReference type="ARBA" id="ARBA00023295"/>
    </source>
</evidence>
<keyword evidence="13" id="KW-1185">Reference proteome</keyword>
<evidence type="ECO:0000256" key="9">
    <source>
        <dbReference type="SAM" id="SignalP"/>
    </source>
</evidence>
<reference evidence="12" key="3">
    <citation type="submission" date="2020-12" db="UniProtKB">
        <authorList>
            <consortium name="EnsemblPlants"/>
        </authorList>
    </citation>
    <scope>IDENTIFICATION</scope>
</reference>
<dbReference type="Pfam" id="PF26410">
    <property type="entry name" value="GH5_mannosidase"/>
    <property type="match status" value="1"/>
</dbReference>
<dbReference type="RefSeq" id="XP_024395794.1">
    <property type="nucleotide sequence ID" value="XM_024540026.2"/>
</dbReference>
<dbReference type="EnsemblPlants" id="Pp3c15_4870V3.1">
    <property type="protein sequence ID" value="PAC:32928971.CDS.1"/>
    <property type="gene ID" value="Pp3c15_4870"/>
</dbReference>
<protein>
    <recommendedName>
        <fullName evidence="4">mannan endo-1,4-beta-mannosidase</fullName>
        <ecNumber evidence="4">3.2.1.78</ecNumber>
    </recommendedName>
</protein>
<dbReference type="GO" id="GO:0000272">
    <property type="term" value="P:polysaccharide catabolic process"/>
    <property type="evidence" value="ECO:0007669"/>
    <property type="project" value="InterPro"/>
</dbReference>
<dbReference type="Proteomes" id="UP000006727">
    <property type="component" value="Chromosome 15"/>
</dbReference>
<gene>
    <name evidence="12" type="primary">LOC112291985</name>
    <name evidence="11" type="ORF">PHYPA_019322</name>
</gene>
<dbReference type="EMBL" id="ABEU02000015">
    <property type="protein sequence ID" value="PNR39044.1"/>
    <property type="molecule type" value="Genomic_DNA"/>
</dbReference>
<dbReference type="KEGG" id="ppp:112291985"/>
<feature type="chain" id="PRO_5043158093" description="mannan endo-1,4-beta-mannosidase" evidence="9">
    <location>
        <begin position="22"/>
        <end position="354"/>
    </location>
</feature>
<dbReference type="PANTHER" id="PTHR31451:SF39">
    <property type="entry name" value="MANNAN ENDO-1,4-BETA-MANNOSIDASE 1"/>
    <property type="match status" value="1"/>
</dbReference>
<dbReference type="PaxDb" id="3218-PP1S83_137V6.1"/>
<dbReference type="FunFam" id="3.20.20.80:FF:000192">
    <property type="entry name" value="Predicted protein"/>
    <property type="match status" value="1"/>
</dbReference>
<keyword evidence="5" id="KW-0964">Secreted</keyword>
<organism evidence="11">
    <name type="scientific">Physcomitrium patens</name>
    <name type="common">Spreading-leaved earth moss</name>
    <name type="synonym">Physcomitrella patens</name>
    <dbReference type="NCBI Taxonomy" id="3218"/>
    <lineage>
        <taxon>Eukaryota</taxon>
        <taxon>Viridiplantae</taxon>
        <taxon>Streptophyta</taxon>
        <taxon>Embryophyta</taxon>
        <taxon>Bryophyta</taxon>
        <taxon>Bryophytina</taxon>
        <taxon>Bryopsida</taxon>
        <taxon>Funariidae</taxon>
        <taxon>Funariales</taxon>
        <taxon>Funariaceae</taxon>
        <taxon>Physcomitrium</taxon>
    </lineage>
</organism>
<evidence type="ECO:0000256" key="1">
    <source>
        <dbReference type="ARBA" id="ARBA00001678"/>
    </source>
</evidence>
<dbReference type="InterPro" id="IPR001547">
    <property type="entry name" value="Glyco_hydro_5"/>
</dbReference>
<reference evidence="11 13" key="1">
    <citation type="journal article" date="2008" name="Science">
        <title>The Physcomitrella genome reveals evolutionary insights into the conquest of land by plants.</title>
        <authorList>
            <person name="Rensing S."/>
            <person name="Lang D."/>
            <person name="Zimmer A."/>
            <person name="Terry A."/>
            <person name="Salamov A."/>
            <person name="Shapiro H."/>
            <person name="Nishiyama T."/>
            <person name="Perroud P.-F."/>
            <person name="Lindquist E."/>
            <person name="Kamisugi Y."/>
            <person name="Tanahashi T."/>
            <person name="Sakakibara K."/>
            <person name="Fujita T."/>
            <person name="Oishi K."/>
            <person name="Shin-I T."/>
            <person name="Kuroki Y."/>
            <person name="Toyoda A."/>
            <person name="Suzuki Y."/>
            <person name="Hashimoto A."/>
            <person name="Yamaguchi K."/>
            <person name="Sugano A."/>
            <person name="Kohara Y."/>
            <person name="Fujiyama A."/>
            <person name="Anterola A."/>
            <person name="Aoki S."/>
            <person name="Ashton N."/>
            <person name="Barbazuk W.B."/>
            <person name="Barker E."/>
            <person name="Bennetzen J."/>
            <person name="Bezanilla M."/>
            <person name="Blankenship R."/>
            <person name="Cho S.H."/>
            <person name="Dutcher S."/>
            <person name="Estelle M."/>
            <person name="Fawcett J.A."/>
            <person name="Gundlach H."/>
            <person name="Hanada K."/>
            <person name="Heyl A."/>
            <person name="Hicks K.A."/>
            <person name="Hugh J."/>
            <person name="Lohr M."/>
            <person name="Mayer K."/>
            <person name="Melkozernov A."/>
            <person name="Murata T."/>
            <person name="Nelson D."/>
            <person name="Pils B."/>
            <person name="Prigge M."/>
            <person name="Reiss B."/>
            <person name="Renner T."/>
            <person name="Rombauts S."/>
            <person name="Rushton P."/>
            <person name="Sanderfoot A."/>
            <person name="Schween G."/>
            <person name="Shiu S.-H."/>
            <person name="Stueber K."/>
            <person name="Theodoulou F.L."/>
            <person name="Tu H."/>
            <person name="Van de Peer Y."/>
            <person name="Verrier P.J."/>
            <person name="Waters E."/>
            <person name="Wood A."/>
            <person name="Yang L."/>
            <person name="Cove D."/>
            <person name="Cuming A."/>
            <person name="Hasebe M."/>
            <person name="Lucas S."/>
            <person name="Mishler D.B."/>
            <person name="Reski R."/>
            <person name="Grigoriev I."/>
            <person name="Quatrano R.S."/>
            <person name="Boore J.L."/>
        </authorList>
    </citation>
    <scope>NUCLEOTIDE SEQUENCE [LARGE SCALE GENOMIC DNA]</scope>
    <source>
        <strain evidence="12 13">cv. Gransden 2004</strain>
    </source>
</reference>
<evidence type="ECO:0000256" key="5">
    <source>
        <dbReference type="ARBA" id="ARBA00022525"/>
    </source>
</evidence>
<dbReference type="AlphaFoldDB" id="A0A2K1JC09"/>
<feature type="domain" description="Glycoside hydrolase family 5" evidence="10">
    <location>
        <begin position="22"/>
        <end position="239"/>
    </location>
</feature>
<evidence type="ECO:0000313" key="13">
    <source>
        <dbReference type="Proteomes" id="UP000006727"/>
    </source>
</evidence>
<keyword evidence="7" id="KW-0378">Hydrolase</keyword>
<proteinExistence type="inferred from homology"/>
<dbReference type="Gene3D" id="3.20.20.80">
    <property type="entry name" value="Glycosidases"/>
    <property type="match status" value="1"/>
</dbReference>
<dbReference type="Gramene" id="Pp3c15_4870V3.1">
    <property type="protein sequence ID" value="PAC:32928971.CDS.1"/>
    <property type="gene ID" value="Pp3c15_4870"/>
</dbReference>
<dbReference type="GO" id="GO:0016985">
    <property type="term" value="F:mannan endo-1,4-beta-mannosidase activity"/>
    <property type="evidence" value="ECO:0000318"/>
    <property type="project" value="GO_Central"/>
</dbReference>
<feature type="signal peptide" evidence="9">
    <location>
        <begin position="1"/>
        <end position="21"/>
    </location>
</feature>
<dbReference type="OrthoDB" id="406631at2759"/>
<evidence type="ECO:0000256" key="7">
    <source>
        <dbReference type="ARBA" id="ARBA00022801"/>
    </source>
</evidence>
<evidence type="ECO:0000259" key="10">
    <source>
        <dbReference type="Pfam" id="PF26410"/>
    </source>
</evidence>
<evidence type="ECO:0000313" key="11">
    <source>
        <dbReference type="EMBL" id="PNR39044.1"/>
    </source>
</evidence>
<dbReference type="EC" id="3.2.1.78" evidence="4"/>
<reference evidence="11 13" key="2">
    <citation type="journal article" date="2018" name="Plant J.">
        <title>The Physcomitrella patens chromosome-scale assembly reveals moss genome structure and evolution.</title>
        <authorList>
            <person name="Lang D."/>
            <person name="Ullrich K.K."/>
            <person name="Murat F."/>
            <person name="Fuchs J."/>
            <person name="Jenkins J."/>
            <person name="Haas F.B."/>
            <person name="Piednoel M."/>
            <person name="Gundlach H."/>
            <person name="Van Bel M."/>
            <person name="Meyberg R."/>
            <person name="Vives C."/>
            <person name="Morata J."/>
            <person name="Symeonidi A."/>
            <person name="Hiss M."/>
            <person name="Muchero W."/>
            <person name="Kamisugi Y."/>
            <person name="Saleh O."/>
            <person name="Blanc G."/>
            <person name="Decker E.L."/>
            <person name="van Gessel N."/>
            <person name="Grimwood J."/>
            <person name="Hayes R.D."/>
            <person name="Graham S.W."/>
            <person name="Gunter L.E."/>
            <person name="McDaniel S.F."/>
            <person name="Hoernstein S.N.W."/>
            <person name="Larsson A."/>
            <person name="Li F.W."/>
            <person name="Perroud P.F."/>
            <person name="Phillips J."/>
            <person name="Ranjan P."/>
            <person name="Rokshar D.S."/>
            <person name="Rothfels C.J."/>
            <person name="Schneider L."/>
            <person name="Shu S."/>
            <person name="Stevenson D.W."/>
            <person name="Thummler F."/>
            <person name="Tillich M."/>
            <person name="Villarreal Aguilar J.C."/>
            <person name="Widiez T."/>
            <person name="Wong G.K."/>
            <person name="Wymore A."/>
            <person name="Zhang Y."/>
            <person name="Zimmer A.D."/>
            <person name="Quatrano R.S."/>
            <person name="Mayer K.F.X."/>
            <person name="Goodstein D."/>
            <person name="Casacuberta J.M."/>
            <person name="Vandepoele K."/>
            <person name="Reski R."/>
            <person name="Cuming A.C."/>
            <person name="Tuskan G.A."/>
            <person name="Maumus F."/>
            <person name="Salse J."/>
            <person name="Schmutz J."/>
            <person name="Rensing S.A."/>
        </authorList>
    </citation>
    <scope>NUCLEOTIDE SEQUENCE [LARGE SCALE GENOMIC DNA]</scope>
    <source>
        <strain evidence="12 13">cv. Gransden 2004</strain>
    </source>
</reference>
<comment type="catalytic activity">
    <reaction evidence="1">
        <text>Random hydrolysis of (1-&gt;4)-beta-D-mannosidic linkages in mannans, galactomannans and glucomannans.</text>
        <dbReference type="EC" id="3.2.1.78"/>
    </reaction>
</comment>
<name>A0A2K1JC09_PHYPA</name>